<feature type="domain" description="Stress-response A/B barrel" evidence="2">
    <location>
        <begin position="8"/>
        <end position="104"/>
    </location>
</feature>
<keyword evidence="4" id="KW-1185">Reference proteome</keyword>
<protein>
    <submittedName>
        <fullName evidence="3">Stress responsive alpha-beta barrel</fullName>
    </submittedName>
</protein>
<evidence type="ECO:0000313" key="4">
    <source>
        <dbReference type="Proteomes" id="UP000195402"/>
    </source>
</evidence>
<dbReference type="InParanoid" id="A0A200QLQ8"/>
<comment type="caution">
    <text evidence="3">The sequence shown here is derived from an EMBL/GenBank/DDBJ whole genome shotgun (WGS) entry which is preliminary data.</text>
</comment>
<evidence type="ECO:0000259" key="2">
    <source>
        <dbReference type="PROSITE" id="PS51502"/>
    </source>
</evidence>
<dbReference type="Pfam" id="PF07876">
    <property type="entry name" value="Dabb"/>
    <property type="match status" value="1"/>
</dbReference>
<dbReference type="SMART" id="SM00886">
    <property type="entry name" value="Dabb"/>
    <property type="match status" value="1"/>
</dbReference>
<dbReference type="STRING" id="56857.A0A200QLQ8"/>
<dbReference type="InterPro" id="IPR011008">
    <property type="entry name" value="Dimeric_a/b-barrel"/>
</dbReference>
<gene>
    <name evidence="3" type="ORF">BVC80_9005g27</name>
</gene>
<dbReference type="InterPro" id="IPR044662">
    <property type="entry name" value="HS1/DABB1-like"/>
</dbReference>
<dbReference type="PANTHER" id="PTHR33178">
    <property type="match status" value="1"/>
</dbReference>
<name>A0A200QLQ8_MACCD</name>
<reference evidence="3 4" key="1">
    <citation type="journal article" date="2017" name="Mol. Plant">
        <title>The Genome of Medicinal Plant Macleaya cordata Provides New Insights into Benzylisoquinoline Alkaloids Metabolism.</title>
        <authorList>
            <person name="Liu X."/>
            <person name="Liu Y."/>
            <person name="Huang P."/>
            <person name="Ma Y."/>
            <person name="Qing Z."/>
            <person name="Tang Q."/>
            <person name="Cao H."/>
            <person name="Cheng P."/>
            <person name="Zheng Y."/>
            <person name="Yuan Z."/>
            <person name="Zhou Y."/>
            <person name="Liu J."/>
            <person name="Tang Z."/>
            <person name="Zhuo Y."/>
            <person name="Zhang Y."/>
            <person name="Yu L."/>
            <person name="Huang J."/>
            <person name="Yang P."/>
            <person name="Peng Q."/>
            <person name="Zhang J."/>
            <person name="Jiang W."/>
            <person name="Zhang Z."/>
            <person name="Lin K."/>
            <person name="Ro D.K."/>
            <person name="Chen X."/>
            <person name="Xiong X."/>
            <person name="Shang Y."/>
            <person name="Huang S."/>
            <person name="Zeng J."/>
        </authorList>
    </citation>
    <scope>NUCLEOTIDE SEQUENCE [LARGE SCALE GENOMIC DNA]</scope>
    <source>
        <strain evidence="4">cv. BLH2017</strain>
        <tissue evidence="3">Root</tissue>
    </source>
</reference>
<dbReference type="PANTHER" id="PTHR33178:SF3">
    <property type="entry name" value="STRESS-RESPONSE A_B BARREL DOMAIN-CONTAINING PROTEIN UP3"/>
    <property type="match status" value="1"/>
</dbReference>
<evidence type="ECO:0000256" key="1">
    <source>
        <dbReference type="ARBA" id="ARBA00011738"/>
    </source>
</evidence>
<dbReference type="SUPFAM" id="SSF54909">
    <property type="entry name" value="Dimeric alpha+beta barrel"/>
    <property type="match status" value="1"/>
</dbReference>
<organism evidence="3 4">
    <name type="scientific">Macleaya cordata</name>
    <name type="common">Five-seeded plume-poppy</name>
    <name type="synonym">Bocconia cordata</name>
    <dbReference type="NCBI Taxonomy" id="56857"/>
    <lineage>
        <taxon>Eukaryota</taxon>
        <taxon>Viridiplantae</taxon>
        <taxon>Streptophyta</taxon>
        <taxon>Embryophyta</taxon>
        <taxon>Tracheophyta</taxon>
        <taxon>Spermatophyta</taxon>
        <taxon>Magnoliopsida</taxon>
        <taxon>Ranunculales</taxon>
        <taxon>Papaveraceae</taxon>
        <taxon>Papaveroideae</taxon>
        <taxon>Macleaya</taxon>
    </lineage>
</organism>
<dbReference type="OrthoDB" id="42919at2759"/>
<dbReference type="InterPro" id="IPR013097">
    <property type="entry name" value="Dabb"/>
</dbReference>
<dbReference type="PROSITE" id="PS51502">
    <property type="entry name" value="S_R_A_B_BARREL"/>
    <property type="match status" value="1"/>
</dbReference>
<dbReference type="OMA" id="KHPKRPF"/>
<sequence length="183" mass="20583">MSADNQTIEHVVLLNVKDGTDSTKITSMIDAINCLNSLDQVLYLTVGPIHKIQSSSSSFNFTHFVHGRFKTKQDLNEYHIHSNHVSVLNEFVLPICDDIMVVDWISNLEDPLVPKSGSAMKVKLLKLKEDLGENEKIEVLDAIGKTMNDDSIEQISFALDSNHEEKVKDLLESEIVLDYVVLM</sequence>
<comment type="subunit">
    <text evidence="1">Homodimer.</text>
</comment>
<dbReference type="EMBL" id="MVGT01001698">
    <property type="protein sequence ID" value="OVA11352.1"/>
    <property type="molecule type" value="Genomic_DNA"/>
</dbReference>
<evidence type="ECO:0000313" key="3">
    <source>
        <dbReference type="EMBL" id="OVA11352.1"/>
    </source>
</evidence>
<dbReference type="AlphaFoldDB" id="A0A200QLQ8"/>
<accession>A0A200QLQ8</accession>
<proteinExistence type="predicted"/>
<dbReference type="Proteomes" id="UP000195402">
    <property type="component" value="Unassembled WGS sequence"/>
</dbReference>
<dbReference type="Gene3D" id="3.30.70.100">
    <property type="match status" value="1"/>
</dbReference>